<dbReference type="Proteomes" id="UP000284168">
    <property type="component" value="Unassembled WGS sequence"/>
</dbReference>
<reference evidence="2 7" key="4">
    <citation type="submission" date="2019-09" db="EMBL/GenBank/DDBJ databases">
        <title>Draft genome sequences of 48 bacterial type strains from the CCUG.</title>
        <authorList>
            <person name="Tunovic T."/>
            <person name="Pineiro-Iglesias B."/>
            <person name="Unosson C."/>
            <person name="Inganas E."/>
            <person name="Ohlen M."/>
            <person name="Cardew S."/>
            <person name="Jensie-Markopoulos S."/>
            <person name="Salva-Serra F."/>
            <person name="Jaen-Luchoro D."/>
            <person name="Karlsson R."/>
            <person name="Svensson-Stadler L."/>
            <person name="Chun J."/>
            <person name="Moore E."/>
        </authorList>
    </citation>
    <scope>NUCLEOTIDE SEQUENCE [LARGE SCALE GENOMIC DNA]</scope>
    <source>
        <strain evidence="2 7">CCUG 51522</strain>
    </source>
</reference>
<dbReference type="InterPro" id="IPR014994">
    <property type="entry name" value="DUF1843"/>
</dbReference>
<feature type="domain" description="DUF1843" evidence="1">
    <location>
        <begin position="10"/>
        <end position="60"/>
    </location>
</feature>
<gene>
    <name evidence="3" type="ORF">BK663_22950</name>
    <name evidence="2" type="ORF">F7R14_24880</name>
    <name evidence="4" type="ORF">SAMN04490191_3306</name>
</gene>
<name>A0A0J6JZM0_9PSED</name>
<organism evidence="4 5">
    <name type="scientific">Pseudomonas lini</name>
    <dbReference type="NCBI Taxonomy" id="163011"/>
    <lineage>
        <taxon>Bacteria</taxon>
        <taxon>Pseudomonadati</taxon>
        <taxon>Pseudomonadota</taxon>
        <taxon>Gammaproteobacteria</taxon>
        <taxon>Pseudomonadales</taxon>
        <taxon>Pseudomonadaceae</taxon>
        <taxon>Pseudomonas</taxon>
    </lineage>
</organism>
<dbReference type="Proteomes" id="UP000434925">
    <property type="component" value="Unassembled WGS sequence"/>
</dbReference>
<dbReference type="EMBL" id="LT629746">
    <property type="protein sequence ID" value="SDT14713.1"/>
    <property type="molecule type" value="Genomic_DNA"/>
</dbReference>
<dbReference type="Pfam" id="PF08898">
    <property type="entry name" value="DUF1843"/>
    <property type="match status" value="1"/>
</dbReference>
<reference evidence="5" key="3">
    <citation type="submission" date="2016-10" db="EMBL/GenBank/DDBJ databases">
        <authorList>
            <person name="Varghese N."/>
            <person name="Submissions S."/>
        </authorList>
    </citation>
    <scope>NUCLEOTIDE SEQUENCE [LARGE SCALE GENOMIC DNA]</scope>
    <source>
        <strain evidence="5">BS3782</strain>
    </source>
</reference>
<dbReference type="AlphaFoldDB" id="A0A0J6JZM0"/>
<reference evidence="3 6" key="1">
    <citation type="submission" date="2016-10" db="EMBL/GenBank/DDBJ databases">
        <title>Comparative genome analysis of multiple Pseudomonas spp. focuses on biocontrol and plant growth promoting traits.</title>
        <authorList>
            <person name="Tao X.-Y."/>
            <person name="Taylor C.G."/>
        </authorList>
    </citation>
    <scope>NUCLEOTIDE SEQUENCE [LARGE SCALE GENOMIC DNA]</scope>
    <source>
        <strain evidence="3 6">48C10</strain>
    </source>
</reference>
<accession>A0A0J6JZM0</accession>
<evidence type="ECO:0000313" key="7">
    <source>
        <dbReference type="Proteomes" id="UP000434925"/>
    </source>
</evidence>
<proteinExistence type="predicted"/>
<protein>
    <submittedName>
        <fullName evidence="2">DUF1843 domain-containing protein</fullName>
    </submittedName>
</protein>
<evidence type="ECO:0000313" key="4">
    <source>
        <dbReference type="EMBL" id="SDT14713.1"/>
    </source>
</evidence>
<evidence type="ECO:0000313" key="5">
    <source>
        <dbReference type="Proteomes" id="UP000182814"/>
    </source>
</evidence>
<evidence type="ECO:0000313" key="3">
    <source>
        <dbReference type="EMBL" id="RON23588.1"/>
    </source>
</evidence>
<sequence length="62" mass="6900">MSSSTRHSMPPYGVAIQSAIKTGDLPQMKTLLKQRDASTPENKELSTAYEQLAKEVARLEKH</sequence>
<evidence type="ECO:0000313" key="6">
    <source>
        <dbReference type="Proteomes" id="UP000284168"/>
    </source>
</evidence>
<dbReference type="PATRIC" id="fig|163011.3.peg.119"/>
<evidence type="ECO:0000313" key="2">
    <source>
        <dbReference type="EMBL" id="KAB0500555.1"/>
    </source>
</evidence>
<dbReference type="EMBL" id="VZPO01000011">
    <property type="protein sequence ID" value="KAB0500555.1"/>
    <property type="molecule type" value="Genomic_DNA"/>
</dbReference>
<keyword evidence="5" id="KW-1185">Reference proteome</keyword>
<reference evidence="4" key="2">
    <citation type="submission" date="2016-10" db="EMBL/GenBank/DDBJ databases">
        <authorList>
            <person name="de Groot N.N."/>
        </authorList>
    </citation>
    <scope>NUCLEOTIDE SEQUENCE [LARGE SCALE GENOMIC DNA]</scope>
    <source>
        <strain evidence="4">BS3782</strain>
    </source>
</reference>
<dbReference type="RefSeq" id="WP_038982645.1">
    <property type="nucleotide sequence ID" value="NZ_JABTYG010000008.1"/>
</dbReference>
<evidence type="ECO:0000259" key="1">
    <source>
        <dbReference type="Pfam" id="PF08898"/>
    </source>
</evidence>
<dbReference type="EMBL" id="MOBN01000040">
    <property type="protein sequence ID" value="RON23588.1"/>
    <property type="molecule type" value="Genomic_DNA"/>
</dbReference>
<dbReference type="Proteomes" id="UP000182814">
    <property type="component" value="Chromosome I"/>
</dbReference>